<dbReference type="AlphaFoldDB" id="L2GQH0"/>
<dbReference type="InterPro" id="IPR009057">
    <property type="entry name" value="Homeodomain-like_sf"/>
</dbReference>
<dbReference type="GO" id="GO:0070898">
    <property type="term" value="P:RNA polymerase III preinitiation complex assembly"/>
    <property type="evidence" value="ECO:0007669"/>
    <property type="project" value="TreeGrafter"/>
</dbReference>
<dbReference type="PANTHER" id="PTHR22929">
    <property type="entry name" value="RNA POLYMERASE III TRANSCRIPTION INITIATION FACTOR B"/>
    <property type="match status" value="1"/>
</dbReference>
<name>L2GQH0_VAVCU</name>
<organism evidence="2 4">
    <name type="scientific">Vavraia culicis (isolate floridensis)</name>
    <name type="common">Microsporidian parasite</name>
    <dbReference type="NCBI Taxonomy" id="948595"/>
    <lineage>
        <taxon>Eukaryota</taxon>
        <taxon>Fungi</taxon>
        <taxon>Fungi incertae sedis</taxon>
        <taxon>Microsporidia</taxon>
        <taxon>Pleistophoridae</taxon>
        <taxon>Vavraia</taxon>
    </lineage>
</organism>
<dbReference type="SUPFAM" id="SSF46689">
    <property type="entry name" value="Homeodomain-like"/>
    <property type="match status" value="1"/>
</dbReference>
<dbReference type="EMBL" id="GL877493">
    <property type="protein sequence ID" value="ELA45881.1"/>
    <property type="molecule type" value="Genomic_DNA"/>
</dbReference>
<reference evidence="2" key="3">
    <citation type="submission" date="2011-03" db="EMBL/GenBank/DDBJ databases">
        <authorList>
            <consortium name="The Broad Institute Genome Sequencing Platform"/>
            <consortium name="The Broad Institute Genome Sequencing Center for Infectious Disease"/>
            <person name="Cuomo C."/>
            <person name="Becnel J."/>
            <person name="Sanscrainte N."/>
            <person name="Young S.K."/>
            <person name="Zeng Q."/>
            <person name="Gargeya S."/>
            <person name="Fitzgerald M."/>
            <person name="Haas B."/>
            <person name="Abouelleil A."/>
            <person name="Alvarado L."/>
            <person name="Arachchi H.M."/>
            <person name="Berlin A."/>
            <person name="Brown A."/>
            <person name="Chapman S.B."/>
            <person name="Chen Z."/>
            <person name="Dunbar C."/>
            <person name="Freedman E."/>
            <person name="Gearin G."/>
            <person name="Gellesch M."/>
            <person name="Goldberg J."/>
            <person name="Griggs A."/>
            <person name="Gujja S."/>
            <person name="Heilman E.R."/>
            <person name="Heiman D."/>
            <person name="Howarth C."/>
            <person name="Larson L."/>
            <person name="Lui A."/>
            <person name="MacDonald P.J.P."/>
            <person name="Mehta T."/>
            <person name="Montmayeur A."/>
            <person name="Murphy C."/>
            <person name="Neiman D."/>
            <person name="Pearson M."/>
            <person name="Priest M."/>
            <person name="Roberts A."/>
            <person name="Saif S."/>
            <person name="Shea T."/>
            <person name="Shenoy N."/>
            <person name="Sisk P."/>
            <person name="Stolte C."/>
            <person name="Sykes S."/>
            <person name="White J."/>
            <person name="Yandava C."/>
            <person name="Wortman J."/>
            <person name="Nusbaum C."/>
            <person name="Birren B."/>
        </authorList>
    </citation>
    <scope>NUCLEOTIDE SEQUENCE</scope>
    <source>
        <strain evidence="2">Floridensis</strain>
    </source>
</reference>
<evidence type="ECO:0000313" key="4">
    <source>
        <dbReference type="Proteomes" id="UP000011081"/>
    </source>
</evidence>
<reference evidence="2" key="1">
    <citation type="submission" date="2011-03" db="EMBL/GenBank/DDBJ databases">
        <title>The Genome Sequence of Vavraia culicis strain floridensis.</title>
        <authorList>
            <consortium name="The Broad Institute Genome Sequencing Platform"/>
            <person name="Cuomo C."/>
            <person name="Becnel J."/>
            <person name="Sanscrainte N."/>
            <person name="Young S.K."/>
            <person name="Zeng Q."/>
            <person name="Gargeya S."/>
            <person name="Fitzgerald M."/>
            <person name="Haas B."/>
            <person name="Abouelleil A."/>
            <person name="Alvarado L."/>
            <person name="Arachchi H.M."/>
            <person name="Berlin A."/>
            <person name="Chapman S.B."/>
            <person name="Gearin G."/>
            <person name="Goldberg J."/>
            <person name="Griggs A."/>
            <person name="Gujja S."/>
            <person name="Hansen M."/>
            <person name="Heiman D."/>
            <person name="Howarth C."/>
            <person name="Larimer J."/>
            <person name="Lui A."/>
            <person name="MacDonald P.J.P."/>
            <person name="McCowen C."/>
            <person name="Montmayeur A."/>
            <person name="Murphy C."/>
            <person name="Neiman D."/>
            <person name="Pearson M."/>
            <person name="Priest M."/>
            <person name="Roberts A."/>
            <person name="Saif S."/>
            <person name="Shea T."/>
            <person name="Sisk P."/>
            <person name="Stolte C."/>
            <person name="Sykes S."/>
            <person name="Wortman J."/>
            <person name="Nusbaum C."/>
            <person name="Birren B."/>
        </authorList>
    </citation>
    <scope>NUCLEOTIDE SEQUENCE</scope>
    <source>
        <strain evidence="2">Floridensis</strain>
    </source>
</reference>
<dbReference type="GeneID" id="19879537"/>
<dbReference type="RefSeq" id="XP_008074680.1">
    <property type="nucleotide sequence ID" value="XM_008076489.1"/>
</dbReference>
<dbReference type="Pfam" id="PF15963">
    <property type="entry name" value="Myb_DNA-bind_7"/>
    <property type="match status" value="1"/>
</dbReference>
<gene>
    <name evidence="3" type="ORF">VCUG_01663</name>
    <name evidence="2" type="ORF">VCUG_02627</name>
</gene>
<dbReference type="SMART" id="SM00717">
    <property type="entry name" value="SANT"/>
    <property type="match status" value="1"/>
</dbReference>
<dbReference type="GO" id="GO:0001156">
    <property type="term" value="F:TFIIIC-class transcription factor complex binding"/>
    <property type="evidence" value="ECO:0007669"/>
    <property type="project" value="TreeGrafter"/>
</dbReference>
<evidence type="ECO:0000313" key="2">
    <source>
        <dbReference type="EMBL" id="ELA45881.1"/>
    </source>
</evidence>
<dbReference type="InterPro" id="IPR001005">
    <property type="entry name" value="SANT/Myb"/>
</dbReference>
<protein>
    <recommendedName>
        <fullName evidence="1">Myb-like domain-containing protein</fullName>
    </recommendedName>
</protein>
<dbReference type="OMA" id="YSALECC"/>
<dbReference type="InterPro" id="IPR039467">
    <property type="entry name" value="TFIIIB_B''_Myb"/>
</dbReference>
<evidence type="ECO:0000313" key="3">
    <source>
        <dbReference type="EMBL" id="ELA46819.1"/>
    </source>
</evidence>
<dbReference type="VEuPathDB" id="MicrosporidiaDB:VCUG_01663"/>
<proteinExistence type="predicted"/>
<accession>L2GQH0</accession>
<evidence type="ECO:0000259" key="1">
    <source>
        <dbReference type="SMART" id="SM00717"/>
    </source>
</evidence>
<dbReference type="GeneID" id="19880487"/>
<sequence>MDNKLIHYLQNKNFRKKKEKSLPPQPKRQTTRWSQKETQLFYKALELCGLDFTLISKLFVKKSRKQVKKKYMKEEGLNRKKIEEIVKNANFDEERYNALKDV</sequence>
<dbReference type="Gene3D" id="1.20.58.1880">
    <property type="match status" value="1"/>
</dbReference>
<dbReference type="HOGENOM" id="CLU_134553_0_0_1"/>
<dbReference type="VEuPathDB" id="MicrosporidiaDB:VCUG_02627"/>
<dbReference type="PANTHER" id="PTHR22929:SF0">
    <property type="entry name" value="TRANSCRIPTION FACTOR TFIIIB COMPONENT B'' HOMOLOG"/>
    <property type="match status" value="1"/>
</dbReference>
<feature type="domain" description="Myb-like" evidence="1">
    <location>
        <begin position="29"/>
        <end position="77"/>
    </location>
</feature>
<dbReference type="Proteomes" id="UP000011081">
    <property type="component" value="Unassembled WGS sequence"/>
</dbReference>
<reference evidence="4" key="2">
    <citation type="submission" date="2011-03" db="EMBL/GenBank/DDBJ databases">
        <title>The genome sequence of Vavraia culicis strain floridensis.</title>
        <authorList>
            <consortium name="The Broad Institute Genome Sequencing Platform"/>
            <person name="Cuomo C."/>
            <person name="Becnel J."/>
            <person name="Sanscrainte N."/>
            <person name="Young S.K."/>
            <person name="Zeng Q."/>
            <person name="Gargeya S."/>
            <person name="Fitzgerald M."/>
            <person name="Haas B."/>
            <person name="Abouelleil A."/>
            <person name="Alvarado L."/>
            <person name="Arachchi H.M."/>
            <person name="Berlin A."/>
            <person name="Chapman S.B."/>
            <person name="Gearin G."/>
            <person name="Goldberg J."/>
            <person name="Griggs A."/>
            <person name="Gujja S."/>
            <person name="Hansen M."/>
            <person name="Heiman D."/>
            <person name="Howarth C."/>
            <person name="Larimer J."/>
            <person name="Lui A."/>
            <person name="MacDonald P.J.P."/>
            <person name="McCowen C."/>
            <person name="Montmayeur A."/>
            <person name="Murphy C."/>
            <person name="Neiman D."/>
            <person name="Pearson M."/>
            <person name="Priest M."/>
            <person name="Roberts A."/>
            <person name="Saif S."/>
            <person name="Shea T."/>
            <person name="Sisk P."/>
            <person name="Stolte C."/>
            <person name="Sykes S."/>
            <person name="Wortman J."/>
            <person name="Nusbaum C."/>
            <person name="Birren B."/>
        </authorList>
    </citation>
    <scope>NUCLEOTIDE SEQUENCE [LARGE SCALE GENOMIC DNA]</scope>
    <source>
        <strain evidence="4">floridensis</strain>
    </source>
</reference>
<dbReference type="EMBL" id="GL877431">
    <property type="protein sequence ID" value="ELA46819.1"/>
    <property type="molecule type" value="Genomic_DNA"/>
</dbReference>
<dbReference type="STRING" id="948595.L2GQH0"/>
<dbReference type="GO" id="GO:0000126">
    <property type="term" value="C:transcription factor TFIIIB complex"/>
    <property type="evidence" value="ECO:0007669"/>
    <property type="project" value="TreeGrafter"/>
</dbReference>
<dbReference type="RefSeq" id="XP_008075635.1">
    <property type="nucleotide sequence ID" value="XM_008077444.1"/>
</dbReference>
<keyword evidence="4" id="KW-1185">Reference proteome</keyword>
<dbReference type="OrthoDB" id="272624at2759"/>